<keyword evidence="3" id="KW-1185">Reference proteome</keyword>
<dbReference type="PATRIC" id="fig|361041.3.peg.1810"/>
<dbReference type="RefSeq" id="WP_046143312.1">
    <property type="nucleotide sequence ID" value="NZ_LAJG01000022.1"/>
</dbReference>
<evidence type="ECO:0000313" key="2">
    <source>
        <dbReference type="EMBL" id="KKB78380.1"/>
    </source>
</evidence>
<protein>
    <recommendedName>
        <fullName evidence="1">Glycosyl transferase family 25 domain-containing protein</fullName>
    </recommendedName>
</protein>
<dbReference type="Pfam" id="PF01755">
    <property type="entry name" value="Glyco_transf_25"/>
    <property type="match status" value="1"/>
</dbReference>
<gene>
    <name evidence="2" type="ORF">VW35_12175</name>
</gene>
<dbReference type="Proteomes" id="UP000033514">
    <property type="component" value="Unassembled WGS sequence"/>
</dbReference>
<dbReference type="CDD" id="cd06532">
    <property type="entry name" value="Glyco_transf_25"/>
    <property type="match status" value="1"/>
</dbReference>
<feature type="domain" description="Glycosyl transferase family 25" evidence="1">
    <location>
        <begin position="3"/>
        <end position="172"/>
    </location>
</feature>
<dbReference type="InterPro" id="IPR002654">
    <property type="entry name" value="Glyco_trans_25"/>
</dbReference>
<reference evidence="2 3" key="1">
    <citation type="submission" date="2015-03" db="EMBL/GenBank/DDBJ databases">
        <authorList>
            <person name="Hassan Y.I."/>
            <person name="Lepp D."/>
            <person name="Zhou T."/>
        </authorList>
    </citation>
    <scope>NUCLEOTIDE SEQUENCE [LARGE SCALE GENOMIC DNA]</scope>
    <source>
        <strain evidence="2 3">GH2-10</strain>
    </source>
</reference>
<organism evidence="2 3">
    <name type="scientific">Devosia soli</name>
    <dbReference type="NCBI Taxonomy" id="361041"/>
    <lineage>
        <taxon>Bacteria</taxon>
        <taxon>Pseudomonadati</taxon>
        <taxon>Pseudomonadota</taxon>
        <taxon>Alphaproteobacteria</taxon>
        <taxon>Hyphomicrobiales</taxon>
        <taxon>Devosiaceae</taxon>
        <taxon>Devosia</taxon>
    </lineage>
</organism>
<name>A0A0F5L808_9HYPH</name>
<sequence>MRLYYINLDRRTDRRAEMEAKFTRLGLTAERVSAVTPAEITAAQREKYCDPRQRHWMTDVELCCSLSHIKTLERFLSEGSRYAVVLEDDAMLSRRLPAFLEAFQKAQPPIDLLRLETDLNGQRLMPKPESTLAGIEIRRAWSWAAGSAAYVVTRDAARTIVDSHDLLRLQVDGALFNPYTALGRRLVMRHCLPGLAVQDDRLDASRKDSDIAMARAAHAAPRPLPLPTRAWRTVSGIFETEILQGSQRQFHTLFGGARKIPVPFAAE</sequence>
<evidence type="ECO:0000259" key="1">
    <source>
        <dbReference type="Pfam" id="PF01755"/>
    </source>
</evidence>
<accession>A0A0F5L808</accession>
<dbReference type="AlphaFoldDB" id="A0A0F5L808"/>
<proteinExistence type="predicted"/>
<dbReference type="EMBL" id="LAJG01000022">
    <property type="protein sequence ID" value="KKB78380.1"/>
    <property type="molecule type" value="Genomic_DNA"/>
</dbReference>
<comment type="caution">
    <text evidence="2">The sequence shown here is derived from an EMBL/GenBank/DDBJ whole genome shotgun (WGS) entry which is preliminary data.</text>
</comment>
<evidence type="ECO:0000313" key="3">
    <source>
        <dbReference type="Proteomes" id="UP000033514"/>
    </source>
</evidence>
<dbReference type="OrthoDB" id="259382at2"/>
<dbReference type="STRING" id="361041.VW35_12175"/>